<sequence>MTWIRFLKEYYMENYHYLCFYRRLISKHSIFFDTPNYYRSRTIRVQRITKRFLFTLFIASYYNFFFGSSCIWPELVEENVYWIVVEFLPKSQQFHFTLTVLTWCNANLLVLLALPNFLSEFCFLSVFDLYRKDSIKLLGLNQEKLSELKHFKRTIFEPYSPITNFVTDVTALIAILVIIYTKQLWSKNWLVCLIHLILTSAWIHLNTSTNFGLAPYLWQTSFYLKLKQEIVIEKMISLEKRLRKNLPRTTFNPNRIGKEFIEFCLKNSRINAEIFAYNREFRFLYTILFVDHIQNTTYITYLLFFAEFTSIFFLYVIFYILIFFILLSTIYHASLLITYNKQISELTYRICYLITKSERLESIRLKRFQTIAINRVPNNLIGFRLVNDFLVNNLAYYEVYYMVSVFFFLILRKKK</sequence>
<gene>
    <name evidence="2" type="ORF">SSS_1087</name>
</gene>
<keyword evidence="4" id="KW-1185">Reference proteome</keyword>
<dbReference type="EnsemblMetazoa" id="SSS_1087s_mrna">
    <property type="protein sequence ID" value="KAF7494341.1"/>
    <property type="gene ID" value="SSS_1087"/>
</dbReference>
<feature type="transmembrane region" description="Helical" evidence="1">
    <location>
        <begin position="162"/>
        <end position="181"/>
    </location>
</feature>
<keyword evidence="1" id="KW-0472">Membrane</keyword>
<protein>
    <submittedName>
        <fullName evidence="2 3">Uncharacterized protein</fullName>
    </submittedName>
</protein>
<dbReference type="EMBL" id="WVUK01000053">
    <property type="protein sequence ID" value="KAF7494341.1"/>
    <property type="molecule type" value="Genomic_DNA"/>
</dbReference>
<evidence type="ECO:0000313" key="3">
    <source>
        <dbReference type="EnsemblMetazoa" id="KAF7494341.1"/>
    </source>
</evidence>
<name>A0A834VEX7_SARSC</name>
<organism evidence="2">
    <name type="scientific">Sarcoptes scabiei</name>
    <name type="common">Itch mite</name>
    <name type="synonym">Acarus scabiei</name>
    <dbReference type="NCBI Taxonomy" id="52283"/>
    <lineage>
        <taxon>Eukaryota</taxon>
        <taxon>Metazoa</taxon>
        <taxon>Ecdysozoa</taxon>
        <taxon>Arthropoda</taxon>
        <taxon>Chelicerata</taxon>
        <taxon>Arachnida</taxon>
        <taxon>Acari</taxon>
        <taxon>Acariformes</taxon>
        <taxon>Sarcoptiformes</taxon>
        <taxon>Astigmata</taxon>
        <taxon>Psoroptidia</taxon>
        <taxon>Sarcoptoidea</taxon>
        <taxon>Sarcoptidae</taxon>
        <taxon>Sarcoptinae</taxon>
        <taxon>Sarcoptes</taxon>
    </lineage>
</organism>
<dbReference type="AlphaFoldDB" id="A0A834VEX7"/>
<feature type="transmembrane region" description="Helical" evidence="1">
    <location>
        <begin position="312"/>
        <end position="331"/>
    </location>
</feature>
<accession>A0A834VEX7</accession>
<feature type="transmembrane region" description="Helical" evidence="1">
    <location>
        <begin position="52"/>
        <end position="74"/>
    </location>
</feature>
<feature type="transmembrane region" description="Helical" evidence="1">
    <location>
        <begin position="394"/>
        <end position="411"/>
    </location>
</feature>
<reference evidence="2" key="2">
    <citation type="submission" date="2020-01" db="EMBL/GenBank/DDBJ databases">
        <authorList>
            <person name="Korhonen P.K.K."/>
            <person name="Guangxu M.G."/>
            <person name="Wang T.W."/>
            <person name="Stroehlein A.J.S."/>
            <person name="Young N.D."/>
            <person name="Ang C.-S.A."/>
            <person name="Fernando D.W.F."/>
            <person name="Lu H.L."/>
            <person name="Taylor S.T."/>
            <person name="Ehtesham M.E.M."/>
            <person name="Najaraj S.H.N."/>
            <person name="Harsha G.H.G."/>
            <person name="Madugundu A.M."/>
            <person name="Renuse S.R."/>
            <person name="Holt D.H."/>
            <person name="Pandey A.P."/>
            <person name="Papenfuss A.P."/>
            <person name="Gasser R.B.G."/>
            <person name="Fischer K.F."/>
        </authorList>
    </citation>
    <scope>NUCLEOTIDE SEQUENCE</scope>
    <source>
        <strain evidence="2">SSS_KF_BRIS2020</strain>
    </source>
</reference>
<feature type="transmembrane region" description="Helical" evidence="1">
    <location>
        <begin position="94"/>
        <end position="114"/>
    </location>
</feature>
<reference evidence="4" key="1">
    <citation type="journal article" date="2020" name="PLoS Negl. Trop. Dis.">
        <title>High-quality nuclear genome for Sarcoptes scabiei-A critical resource for a neglected parasite.</title>
        <authorList>
            <person name="Korhonen P.K."/>
            <person name="Gasser R.B."/>
            <person name="Ma G."/>
            <person name="Wang T."/>
            <person name="Stroehlein A.J."/>
            <person name="Young N.D."/>
            <person name="Ang C.S."/>
            <person name="Fernando D.D."/>
            <person name="Lu H.C."/>
            <person name="Taylor S."/>
            <person name="Reynolds S.L."/>
            <person name="Mofiz E."/>
            <person name="Najaraj S.H."/>
            <person name="Gowda H."/>
            <person name="Madugundu A."/>
            <person name="Renuse S."/>
            <person name="Holt D."/>
            <person name="Pandey A."/>
            <person name="Papenfuss A.T."/>
            <person name="Fischer K."/>
        </authorList>
    </citation>
    <scope>NUCLEOTIDE SEQUENCE [LARGE SCALE GENOMIC DNA]</scope>
</reference>
<reference evidence="3" key="3">
    <citation type="submission" date="2022-06" db="UniProtKB">
        <authorList>
            <consortium name="EnsemblMetazoa"/>
        </authorList>
    </citation>
    <scope>IDENTIFICATION</scope>
</reference>
<proteinExistence type="predicted"/>
<keyword evidence="1" id="KW-0812">Transmembrane</keyword>
<evidence type="ECO:0000256" key="1">
    <source>
        <dbReference type="SAM" id="Phobius"/>
    </source>
</evidence>
<dbReference type="Proteomes" id="UP000070412">
    <property type="component" value="Unassembled WGS sequence"/>
</dbReference>
<keyword evidence="1" id="KW-1133">Transmembrane helix</keyword>
<evidence type="ECO:0000313" key="2">
    <source>
        <dbReference type="EMBL" id="KAF7494341.1"/>
    </source>
</evidence>
<evidence type="ECO:0000313" key="4">
    <source>
        <dbReference type="Proteomes" id="UP000070412"/>
    </source>
</evidence>